<dbReference type="GO" id="GO:0044782">
    <property type="term" value="P:cilium organization"/>
    <property type="evidence" value="ECO:0007669"/>
    <property type="project" value="TreeGrafter"/>
</dbReference>
<dbReference type="AlphaFoldDB" id="A0A9P0CFU6"/>
<evidence type="ECO:0000313" key="3">
    <source>
        <dbReference type="Proteomes" id="UP001153636"/>
    </source>
</evidence>
<dbReference type="GO" id="GO:0036064">
    <property type="term" value="C:ciliary basal body"/>
    <property type="evidence" value="ECO:0007669"/>
    <property type="project" value="TreeGrafter"/>
</dbReference>
<dbReference type="EMBL" id="OV651813">
    <property type="protein sequence ID" value="CAH1098439.1"/>
    <property type="molecule type" value="Genomic_DNA"/>
</dbReference>
<keyword evidence="1" id="KW-0175">Coiled coil</keyword>
<dbReference type="SUPFAM" id="SSF52047">
    <property type="entry name" value="RNI-like"/>
    <property type="match status" value="1"/>
</dbReference>
<proteinExistence type="predicted"/>
<accession>A0A9P0CFU6</accession>
<name>A0A9P0CFU6_9CUCU</name>
<feature type="coiled-coil region" evidence="1">
    <location>
        <begin position="415"/>
        <end position="442"/>
    </location>
</feature>
<dbReference type="PRINTS" id="PR02062">
    <property type="entry name" value="CENTROSOME78"/>
</dbReference>
<evidence type="ECO:0000313" key="2">
    <source>
        <dbReference type="EMBL" id="CAH1098439.1"/>
    </source>
</evidence>
<dbReference type="OrthoDB" id="78308at2759"/>
<protein>
    <recommendedName>
        <fullName evidence="4">Centrosomal protein of 78 kDa</fullName>
    </recommendedName>
</protein>
<dbReference type="InterPro" id="IPR026212">
    <property type="entry name" value="Cep78"/>
</dbReference>
<dbReference type="InterPro" id="IPR032675">
    <property type="entry name" value="LRR_dom_sf"/>
</dbReference>
<reference evidence="2" key="1">
    <citation type="submission" date="2022-01" db="EMBL/GenBank/DDBJ databases">
        <authorList>
            <person name="King R."/>
        </authorList>
    </citation>
    <scope>NUCLEOTIDE SEQUENCE</scope>
</reference>
<dbReference type="Gene3D" id="3.80.10.10">
    <property type="entry name" value="Ribonuclease Inhibitor"/>
    <property type="match status" value="1"/>
</dbReference>
<dbReference type="PANTHER" id="PTHR24110">
    <property type="entry name" value="CENTROSOMAL PROTEIN OF 78 KDA"/>
    <property type="match status" value="1"/>
</dbReference>
<dbReference type="Proteomes" id="UP001153636">
    <property type="component" value="Chromosome 1"/>
</dbReference>
<sequence length="615" mass="69523">MKTVSKSINCSMESSPSTKVNTNCPKPVNIFYVWYTELCRRMNFTPAPAVKPAKPKCQTILEFVGDRLRVEEWTPIVNALRHDNSLHVISIKSRLGNCEFLHNIDTEEKAKQMKRRFGSLWTAYVLHQLTKSLSSTLKNTEVLTYLELDGIPLFCEYMESLLQALKKNKTIKHLSFANSSIKDQGCNMLCRCLRFAPNIEVINLSGCDLMTESGEHLAKLIKHQQINRYCESWHNSLRYADPEQGKMRGLKRITMNANPNFGDDGFDFILNELEDDLWLKALDMQKCGITENLSKKIIDIVNYNRSLEIVDLRQNDYLTLETLEKLLQVLRDKQQMGYKPEFQWCNTAVTLTLDSISGSTFSMGTTIHKTKSAPTKNNFSGSGSNLLPMVRKSKTLDNISKSIPRNMISELNIKLQSEIQKRKSMEKVNEELKHKLEEVQSNSKLSVKSANCKKPLKVVLGASEKKPKSVNKEKTVVEAAPKLPTAPEAPKVKSGFQPAILKPLLGSGGMNGFKMKNGVKNDATTNGAGDSNGYKNGFSSRILNRACVMFENMMKTDGCAENESNDGEELLDYFINEKCVQSETESQLSSESQDSLYKYMDQLRKDEVKCTNDRT</sequence>
<keyword evidence="3" id="KW-1185">Reference proteome</keyword>
<dbReference type="GO" id="GO:0005813">
    <property type="term" value="C:centrosome"/>
    <property type="evidence" value="ECO:0007669"/>
    <property type="project" value="TreeGrafter"/>
</dbReference>
<evidence type="ECO:0008006" key="4">
    <source>
        <dbReference type="Google" id="ProtNLM"/>
    </source>
</evidence>
<organism evidence="2 3">
    <name type="scientific">Psylliodes chrysocephalus</name>
    <dbReference type="NCBI Taxonomy" id="3402493"/>
    <lineage>
        <taxon>Eukaryota</taxon>
        <taxon>Metazoa</taxon>
        <taxon>Ecdysozoa</taxon>
        <taxon>Arthropoda</taxon>
        <taxon>Hexapoda</taxon>
        <taxon>Insecta</taxon>
        <taxon>Pterygota</taxon>
        <taxon>Neoptera</taxon>
        <taxon>Endopterygota</taxon>
        <taxon>Coleoptera</taxon>
        <taxon>Polyphaga</taxon>
        <taxon>Cucujiformia</taxon>
        <taxon>Chrysomeloidea</taxon>
        <taxon>Chrysomelidae</taxon>
        <taxon>Galerucinae</taxon>
        <taxon>Alticini</taxon>
        <taxon>Psylliodes</taxon>
    </lineage>
</organism>
<dbReference type="PANTHER" id="PTHR24110:SF3">
    <property type="entry name" value="CENTROSOMAL PROTEIN OF 78 KDA"/>
    <property type="match status" value="1"/>
</dbReference>
<evidence type="ECO:0000256" key="1">
    <source>
        <dbReference type="SAM" id="Coils"/>
    </source>
</evidence>
<gene>
    <name evidence="2" type="ORF">PSYICH_LOCUS1393</name>
</gene>
<dbReference type="SMART" id="SM00368">
    <property type="entry name" value="LRR_RI"/>
    <property type="match status" value="3"/>
</dbReference>